<reference evidence="3" key="1">
    <citation type="submission" date="2025-08" db="UniProtKB">
        <authorList>
            <consortium name="RefSeq"/>
        </authorList>
    </citation>
    <scope>IDENTIFICATION</scope>
    <source>
        <tissue evidence="3">Young leaves</tissue>
    </source>
</reference>
<protein>
    <submittedName>
        <fullName evidence="3">Uncharacterized protein LOC111441435</fullName>
    </submittedName>
</protein>
<dbReference type="PANTHER" id="PTHR35304">
    <property type="entry name" value="OS05G0120300 PROTEIN-RELATED"/>
    <property type="match status" value="1"/>
</dbReference>
<sequence length="155" mass="18279">MSAVCTTNYCISTVDSGRPPRAAYINLSNWTDSDNETDKSAIPRTRRRVPVVDGVSCRQMYLRSYKFSTKESVREKTRRCLWKVKEKLGQRKRRKSGDKRNQNQNRNRNRKRKCFIWRKMKKFSCSFVLFRIFRRILTCSASVDVVEHRSGSNGN</sequence>
<dbReference type="GeneID" id="111441435"/>
<organism evidence="2 3">
    <name type="scientific">Cucurbita moschata</name>
    <name type="common">Winter crookneck squash</name>
    <name type="synonym">Cucurbita pepo var. moschata</name>
    <dbReference type="NCBI Taxonomy" id="3662"/>
    <lineage>
        <taxon>Eukaryota</taxon>
        <taxon>Viridiplantae</taxon>
        <taxon>Streptophyta</taxon>
        <taxon>Embryophyta</taxon>
        <taxon>Tracheophyta</taxon>
        <taxon>Spermatophyta</taxon>
        <taxon>Magnoliopsida</taxon>
        <taxon>eudicotyledons</taxon>
        <taxon>Gunneridae</taxon>
        <taxon>Pentapetalae</taxon>
        <taxon>rosids</taxon>
        <taxon>fabids</taxon>
        <taxon>Cucurbitales</taxon>
        <taxon>Cucurbitaceae</taxon>
        <taxon>Cucurbiteae</taxon>
        <taxon>Cucurbita</taxon>
    </lineage>
</organism>
<evidence type="ECO:0000256" key="1">
    <source>
        <dbReference type="SAM" id="MobiDB-lite"/>
    </source>
</evidence>
<dbReference type="KEGG" id="cmos:111441435"/>
<gene>
    <name evidence="3" type="primary">LOC111441435</name>
</gene>
<proteinExistence type="predicted"/>
<dbReference type="PANTHER" id="PTHR35304:SF1">
    <property type="entry name" value="OS05G0120300 PROTEIN"/>
    <property type="match status" value="1"/>
</dbReference>
<dbReference type="RefSeq" id="XP_022934190.1">
    <property type="nucleotide sequence ID" value="XM_023078422.1"/>
</dbReference>
<evidence type="ECO:0000313" key="2">
    <source>
        <dbReference type="Proteomes" id="UP000504609"/>
    </source>
</evidence>
<accession>A0A6J1F6Z2</accession>
<dbReference type="Proteomes" id="UP000504609">
    <property type="component" value="Unplaced"/>
</dbReference>
<feature type="region of interest" description="Disordered" evidence="1">
    <location>
        <begin position="88"/>
        <end position="111"/>
    </location>
</feature>
<keyword evidence="2" id="KW-1185">Reference proteome</keyword>
<name>A0A6J1F6Z2_CUCMO</name>
<evidence type="ECO:0000313" key="3">
    <source>
        <dbReference type="RefSeq" id="XP_022934190.1"/>
    </source>
</evidence>
<dbReference type="AlphaFoldDB" id="A0A6J1F6Z2"/>